<comment type="caution">
    <text evidence="2">The sequence shown here is derived from an EMBL/GenBank/DDBJ whole genome shotgun (WGS) entry which is preliminary data.</text>
</comment>
<evidence type="ECO:0000313" key="3">
    <source>
        <dbReference type="Proteomes" id="UP000323317"/>
    </source>
</evidence>
<feature type="transmembrane region" description="Helical" evidence="1">
    <location>
        <begin position="42"/>
        <end position="62"/>
    </location>
</feature>
<proteinExistence type="predicted"/>
<gene>
    <name evidence="2" type="ORF">FZC79_05980</name>
</gene>
<protein>
    <submittedName>
        <fullName evidence="2">Uncharacterized protein</fullName>
    </submittedName>
</protein>
<keyword evidence="1" id="KW-0472">Membrane</keyword>
<keyword evidence="1" id="KW-0812">Transmembrane</keyword>
<dbReference type="EMBL" id="VTEH01000003">
    <property type="protein sequence ID" value="TYR76430.1"/>
    <property type="molecule type" value="Genomic_DNA"/>
</dbReference>
<dbReference type="Proteomes" id="UP000323317">
    <property type="component" value="Unassembled WGS sequence"/>
</dbReference>
<organism evidence="2 3">
    <name type="scientific">Rossellomorea vietnamensis</name>
    <dbReference type="NCBI Taxonomy" id="218284"/>
    <lineage>
        <taxon>Bacteria</taxon>
        <taxon>Bacillati</taxon>
        <taxon>Bacillota</taxon>
        <taxon>Bacilli</taxon>
        <taxon>Bacillales</taxon>
        <taxon>Bacillaceae</taxon>
        <taxon>Rossellomorea</taxon>
    </lineage>
</organism>
<evidence type="ECO:0000256" key="1">
    <source>
        <dbReference type="SAM" id="Phobius"/>
    </source>
</evidence>
<accession>A0A5D4KHX2</accession>
<dbReference type="AlphaFoldDB" id="A0A5D4KHX2"/>
<reference evidence="2 3" key="1">
    <citation type="submission" date="2019-08" db="EMBL/GenBank/DDBJ databases">
        <title>Bacillus genomes from the desert of Cuatro Cienegas, Coahuila.</title>
        <authorList>
            <person name="Olmedo-Alvarez G."/>
        </authorList>
    </citation>
    <scope>NUCLEOTIDE SEQUENCE [LARGE SCALE GENOMIC DNA]</scope>
    <source>
        <strain evidence="2 3">CH40_1T</strain>
    </source>
</reference>
<feature type="transmembrane region" description="Helical" evidence="1">
    <location>
        <begin position="82"/>
        <end position="115"/>
    </location>
</feature>
<evidence type="ECO:0000313" key="2">
    <source>
        <dbReference type="EMBL" id="TYR76430.1"/>
    </source>
</evidence>
<sequence length="127" mass="14503">MLVYILKIFMSLVTGYLFIMWCPVIELLSFSDIIVKLVLNPIQFFASSIAFMAGVLVNADLIKKEFFLLAHFFQGEYSFEVLAIPLHIAGLCFLSTIGIWQTLLFLCLALFYGMLSVDFSESRRAPW</sequence>
<dbReference type="RefSeq" id="WP_148945927.1">
    <property type="nucleotide sequence ID" value="NZ_JBNILU010000003.1"/>
</dbReference>
<feature type="transmembrane region" description="Helical" evidence="1">
    <location>
        <begin position="6"/>
        <end position="30"/>
    </location>
</feature>
<name>A0A5D4KHX2_9BACI</name>
<keyword evidence="1" id="KW-1133">Transmembrane helix</keyword>